<dbReference type="PANTHER" id="PTHR11043:SF0">
    <property type="entry name" value="COATOMER SUBUNIT ZETA"/>
    <property type="match status" value="1"/>
</dbReference>
<keyword evidence="8 12" id="KW-0333">Golgi apparatus</keyword>
<dbReference type="GO" id="GO:0006891">
    <property type="term" value="P:intra-Golgi vesicle-mediated transport"/>
    <property type="evidence" value="ECO:0007669"/>
    <property type="project" value="TreeGrafter"/>
</dbReference>
<keyword evidence="4 12" id="KW-0813">Transport</keyword>
<dbReference type="GO" id="GO:0000139">
    <property type="term" value="C:Golgi membrane"/>
    <property type="evidence" value="ECO:0007669"/>
    <property type="project" value="UniProtKB-SubCell"/>
</dbReference>
<dbReference type="InterPro" id="IPR011012">
    <property type="entry name" value="Longin-like_dom_sf"/>
</dbReference>
<dbReference type="InterPro" id="IPR039652">
    <property type="entry name" value="Coatomer_zeta"/>
</dbReference>
<accession>G0UW30</accession>
<dbReference type="GO" id="GO:0006886">
    <property type="term" value="P:intracellular protein transport"/>
    <property type="evidence" value="ECO:0007669"/>
    <property type="project" value="TreeGrafter"/>
</dbReference>
<evidence type="ECO:0000256" key="2">
    <source>
        <dbReference type="ARBA" id="ARBA00006972"/>
    </source>
</evidence>
<evidence type="ECO:0000256" key="11">
    <source>
        <dbReference type="ARBA" id="ARBA00045555"/>
    </source>
</evidence>
<evidence type="ECO:0000256" key="1">
    <source>
        <dbReference type="ARBA" id="ARBA00004255"/>
    </source>
</evidence>
<organism evidence="14">
    <name type="scientific">Trypanosoma congolense (strain IL3000)</name>
    <dbReference type="NCBI Taxonomy" id="1068625"/>
    <lineage>
        <taxon>Eukaryota</taxon>
        <taxon>Discoba</taxon>
        <taxon>Euglenozoa</taxon>
        <taxon>Kinetoplastea</taxon>
        <taxon>Metakinetoplastina</taxon>
        <taxon>Trypanosomatida</taxon>
        <taxon>Trypanosomatidae</taxon>
        <taxon>Trypanosoma</taxon>
        <taxon>Nannomonas</taxon>
    </lineage>
</organism>
<dbReference type="VEuPathDB" id="TriTrypDB:TcIL3000_10_3570"/>
<evidence type="ECO:0000256" key="10">
    <source>
        <dbReference type="ARBA" id="ARBA00023329"/>
    </source>
</evidence>
<comment type="subunit">
    <text evidence="3 12">Oligomeric complex that consists of at least the alpha, beta, beta', gamma, delta, epsilon and zeta subunits.</text>
</comment>
<keyword evidence="10 12" id="KW-0968">Cytoplasmic vesicle</keyword>
<evidence type="ECO:0000313" key="14">
    <source>
        <dbReference type="EMBL" id="CCC93596.1"/>
    </source>
</evidence>
<evidence type="ECO:0000256" key="9">
    <source>
        <dbReference type="ARBA" id="ARBA00023136"/>
    </source>
</evidence>
<evidence type="ECO:0000256" key="7">
    <source>
        <dbReference type="ARBA" id="ARBA00022927"/>
    </source>
</evidence>
<evidence type="ECO:0000256" key="5">
    <source>
        <dbReference type="ARBA" id="ARBA00022490"/>
    </source>
</evidence>
<dbReference type="InterPro" id="IPR022775">
    <property type="entry name" value="AP_mu_sigma_su"/>
</dbReference>
<evidence type="ECO:0000256" key="12">
    <source>
        <dbReference type="RuleBase" id="RU366053"/>
    </source>
</evidence>
<dbReference type="SUPFAM" id="SSF64356">
    <property type="entry name" value="SNARE-like"/>
    <property type="match status" value="1"/>
</dbReference>
<dbReference type="EMBL" id="HE575323">
    <property type="protein sequence ID" value="CCC93596.1"/>
    <property type="molecule type" value="Genomic_DNA"/>
</dbReference>
<sequence length="206" mass="23110">MCQKVSLNIFLEEGRSVGIYIVDMDFMHHIQGIVILNVAGERAFAKYYINPEMQTHGVLTTVEKQRTLEIAIHEAARDPKRSCNSFGDEDIMLYGGHTILFQVSDEVTFAVIGVAEENELVLQSVLRGLIDSLRQELKSDDLSLRILLEKFDAIILTVDEMIDEGIILETDSSRVAEDVMPFVAESGSDMALKALSKVNKYLKENL</sequence>
<keyword evidence="5 12" id="KW-0963">Cytoplasm</keyword>
<reference evidence="14" key="1">
    <citation type="journal article" date="2012" name="Proc. Natl. Acad. Sci. U.S.A.">
        <title>Antigenic diversity is generated by distinct evolutionary mechanisms in African trypanosome species.</title>
        <authorList>
            <person name="Jackson A.P."/>
            <person name="Berry A."/>
            <person name="Aslett M."/>
            <person name="Allison H.C."/>
            <person name="Burton P."/>
            <person name="Vavrova-Anderson J."/>
            <person name="Brown R."/>
            <person name="Browne H."/>
            <person name="Corton N."/>
            <person name="Hauser H."/>
            <person name="Gamble J."/>
            <person name="Gilderthorp R."/>
            <person name="Marcello L."/>
            <person name="McQuillan J."/>
            <person name="Otto T.D."/>
            <person name="Quail M.A."/>
            <person name="Sanders M.J."/>
            <person name="van Tonder A."/>
            <person name="Ginger M.L."/>
            <person name="Field M.C."/>
            <person name="Barry J.D."/>
            <person name="Hertz-Fowler C."/>
            <person name="Berriman M."/>
        </authorList>
    </citation>
    <scope>NUCLEOTIDE SEQUENCE</scope>
    <source>
        <strain evidence="14">IL3000</strain>
    </source>
</reference>
<gene>
    <name evidence="14" type="ORF">TCIL3000_10_3570</name>
</gene>
<keyword evidence="6 12" id="KW-0931">ER-Golgi transport</keyword>
<dbReference type="AlphaFoldDB" id="G0UW30"/>
<comment type="function">
    <text evidence="11">The coatomer is a cytosolic protein complex that binds to dilysine motifs and reversibly associates with Golgi non-clathrin-coated vesicles, which further mediate biosynthetic protein transport from the ER, via the Golgi up to the trans Golgi network. Coatomer complex is required for budding from Golgi membranes, and is essential for the retrograde Golgi-to-ER transport of dilysine-tagged proteins. The zeta subunit may be involved in regulating the coat assembly and, hence, the rate of biosynthetic protein transport due to its association-dissociation properties with the coatomer complex.</text>
</comment>
<dbReference type="Gene3D" id="3.30.450.60">
    <property type="match status" value="1"/>
</dbReference>
<evidence type="ECO:0000256" key="3">
    <source>
        <dbReference type="ARBA" id="ARBA00011775"/>
    </source>
</evidence>
<evidence type="ECO:0000259" key="13">
    <source>
        <dbReference type="Pfam" id="PF01217"/>
    </source>
</evidence>
<dbReference type="GO" id="GO:0006890">
    <property type="term" value="P:retrograde vesicle-mediated transport, Golgi to endoplasmic reticulum"/>
    <property type="evidence" value="ECO:0007669"/>
    <property type="project" value="UniProtKB-UniRule"/>
</dbReference>
<name>G0UW30_TRYCI</name>
<feature type="domain" description="AP complex mu/sigma subunit" evidence="13">
    <location>
        <begin position="30"/>
        <end position="179"/>
    </location>
</feature>
<comment type="subcellular location">
    <subcellularLocation>
        <location evidence="12">Cytoplasm</location>
    </subcellularLocation>
    <subcellularLocation>
        <location evidence="1 12">Golgi apparatus membrane</location>
        <topology evidence="1 12">Peripheral membrane protein</topology>
        <orientation evidence="1 12">Cytoplasmic side</orientation>
    </subcellularLocation>
    <subcellularLocation>
        <location evidence="12">Cytoplasmic vesicle</location>
        <location evidence="12">COPI-coated vesicle membrane</location>
        <topology evidence="12">Peripheral membrane protein</topology>
        <orientation evidence="12">Cytoplasmic side</orientation>
    </subcellularLocation>
</comment>
<comment type="similarity">
    <text evidence="2 12">Belongs to the adaptor complexes small subunit family.</text>
</comment>
<evidence type="ECO:0000256" key="8">
    <source>
        <dbReference type="ARBA" id="ARBA00023034"/>
    </source>
</evidence>
<dbReference type="GO" id="GO:0030126">
    <property type="term" value="C:COPI vesicle coat"/>
    <property type="evidence" value="ECO:0007669"/>
    <property type="project" value="UniProtKB-UniRule"/>
</dbReference>
<evidence type="ECO:0000256" key="6">
    <source>
        <dbReference type="ARBA" id="ARBA00022892"/>
    </source>
</evidence>
<protein>
    <recommendedName>
        <fullName evidence="12">Coatomer subunit zeta</fullName>
    </recommendedName>
</protein>
<proteinExistence type="inferred from homology"/>
<keyword evidence="9 12" id="KW-0472">Membrane</keyword>
<keyword evidence="7 12" id="KW-0653">Protein transport</keyword>
<dbReference type="PANTHER" id="PTHR11043">
    <property type="entry name" value="ZETA-COAT PROTEIN"/>
    <property type="match status" value="1"/>
</dbReference>
<dbReference type="Pfam" id="PF01217">
    <property type="entry name" value="Clat_adaptor_s"/>
    <property type="match status" value="1"/>
</dbReference>
<evidence type="ECO:0000256" key="4">
    <source>
        <dbReference type="ARBA" id="ARBA00022448"/>
    </source>
</evidence>